<accession>A0AA48GQP6</accession>
<dbReference type="GO" id="GO:0000287">
    <property type="term" value="F:magnesium ion binding"/>
    <property type="evidence" value="ECO:0007669"/>
    <property type="project" value="UniProtKB-UniRule"/>
</dbReference>
<comment type="cofactor">
    <cofactor evidence="7 10">
        <name>Mg(2+)</name>
        <dbReference type="ChEBI" id="CHEBI:18420"/>
    </cofactor>
    <text evidence="7 10">Binds 1 Mg(2+) ion per subunit.</text>
</comment>
<comment type="similarity">
    <text evidence="2 7 8">In the C-terminal section; belongs to the purine/pyrimidine phosphoribosyltransferase family.</text>
</comment>
<proteinExistence type="inferred from homology"/>
<keyword evidence="7 11" id="KW-0411">Iron-sulfur</keyword>
<evidence type="ECO:0000256" key="7">
    <source>
        <dbReference type="HAMAP-Rule" id="MF_01931"/>
    </source>
</evidence>
<evidence type="ECO:0000259" key="12">
    <source>
        <dbReference type="PROSITE" id="PS51278"/>
    </source>
</evidence>
<evidence type="ECO:0000256" key="1">
    <source>
        <dbReference type="ARBA" id="ARBA00005209"/>
    </source>
</evidence>
<dbReference type="PROSITE" id="PS51278">
    <property type="entry name" value="GATASE_TYPE_2"/>
    <property type="match status" value="1"/>
</dbReference>
<dbReference type="CDD" id="cd06223">
    <property type="entry name" value="PRTases_typeI"/>
    <property type="match status" value="1"/>
</dbReference>
<feature type="binding site" evidence="7 11">
    <location>
        <position position="442"/>
    </location>
    <ligand>
        <name>[4Fe-4S] cluster</name>
        <dbReference type="ChEBI" id="CHEBI:49883"/>
    </ligand>
</feature>
<dbReference type="InterPro" id="IPR029055">
    <property type="entry name" value="Ntn_hydrolases_N"/>
</dbReference>
<keyword evidence="7 10" id="KW-0479">Metal-binding</keyword>
<dbReference type="NCBIfam" id="TIGR01134">
    <property type="entry name" value="purF"/>
    <property type="match status" value="1"/>
</dbReference>
<dbReference type="InterPro" id="IPR005854">
    <property type="entry name" value="PurF"/>
</dbReference>
<dbReference type="EC" id="2.4.2.14" evidence="7"/>
<evidence type="ECO:0000313" key="13">
    <source>
        <dbReference type="EMBL" id="BDU77501.1"/>
    </source>
</evidence>
<name>A0AA48GQP6_9BACT</name>
<keyword evidence="7 10" id="KW-0460">Magnesium</keyword>
<organism evidence="13 14">
    <name type="scientific">Mesoterricola sediminis</name>
    <dbReference type="NCBI Taxonomy" id="2927980"/>
    <lineage>
        <taxon>Bacteria</taxon>
        <taxon>Pseudomonadati</taxon>
        <taxon>Acidobacteriota</taxon>
        <taxon>Holophagae</taxon>
        <taxon>Holophagales</taxon>
        <taxon>Holophagaceae</taxon>
        <taxon>Mesoterricola</taxon>
    </lineage>
</organism>
<dbReference type="SUPFAM" id="SSF56235">
    <property type="entry name" value="N-terminal nucleophile aminohydrolases (Ntn hydrolases)"/>
    <property type="match status" value="1"/>
</dbReference>
<dbReference type="KEGG" id="msea:METESE_24590"/>
<dbReference type="PANTHER" id="PTHR11907">
    <property type="entry name" value="AMIDOPHOSPHORIBOSYLTRANSFERASE"/>
    <property type="match status" value="1"/>
</dbReference>
<protein>
    <recommendedName>
        <fullName evidence="7">Amidophosphoribosyltransferase</fullName>
        <shortName evidence="7">ATase</shortName>
        <ecNumber evidence="7">2.4.2.14</ecNumber>
    </recommendedName>
    <alternativeName>
        <fullName evidence="7">Glutamine phosphoribosylpyrophosphate amidotransferase</fullName>
        <shortName evidence="7">GPATase</shortName>
    </alternativeName>
</protein>
<keyword evidence="5 7" id="KW-0658">Purine biosynthesis</keyword>
<dbReference type="HAMAP" id="MF_01931">
    <property type="entry name" value="PurF"/>
    <property type="match status" value="1"/>
</dbReference>
<reference evidence="13" key="1">
    <citation type="journal article" date="2023" name="Int. J. Syst. Evol. Microbiol.">
        <title>Mesoterricola silvestris gen. nov., sp. nov., Mesoterricola sediminis sp. nov., Geothrix oryzae sp. nov., Geothrix edaphica sp. nov., Geothrix rubra sp. nov., and Geothrix limicola sp. nov., six novel members of Acidobacteriota isolated from soils.</title>
        <authorList>
            <person name="Itoh H."/>
            <person name="Sugisawa Y."/>
            <person name="Mise K."/>
            <person name="Xu Z."/>
            <person name="Kuniyasu M."/>
            <person name="Ushijima N."/>
            <person name="Kawano K."/>
            <person name="Kobayashi E."/>
            <person name="Shiratori Y."/>
            <person name="Masuda Y."/>
            <person name="Senoo K."/>
        </authorList>
    </citation>
    <scope>NUCLEOTIDE SEQUENCE</scope>
    <source>
        <strain evidence="13">W786</strain>
    </source>
</reference>
<evidence type="ECO:0000256" key="5">
    <source>
        <dbReference type="ARBA" id="ARBA00022755"/>
    </source>
</evidence>
<keyword evidence="7" id="KW-0004">4Fe-4S</keyword>
<sequence>MAFRDECGVFGIWPMPEASRQAYLGLYALQHRGQEAAGICSRDNGRLHLHKAQGYVADVFSEATLDRLPGDAAIGHTRYSTTGGNVASAAHPFVVEGRFGQIALCHNGNLTNTEILRHRLIEAGQVFSSPSDSEVILALINRAQAPSLEDAVVEALRQVEGAFSVLILTEDALMAARDPHGFRPLAMGRLGEATTFSSETCAFDLLGADYVREVEPGELVVVDRQGTRSRFPLARVQARPCVFEHVYFARPDSLVYGLSVMATRRDMGRLLARRHPVAADLVVPVPDSGVSAALGYSEESGIPFDFGLIRNHYVGRTFIEPRQSIRSFGVKVKLNPVRELLRGKRVVLVDDSVVRGTTSRKIVSMVRAAGAAEVHMRISSPPTTHPCFYGIDTPDREHLLAARMDVEGIRTFIGADSVGYLTLDDLQASVKDAGGESFCYACFTGEYPVTPRSKGTCG</sequence>
<feature type="binding site" evidence="7 10">
    <location>
        <position position="350"/>
    </location>
    <ligand>
        <name>Mg(2+)</name>
        <dbReference type="ChEBI" id="CHEBI:18420"/>
    </ligand>
</feature>
<evidence type="ECO:0000256" key="3">
    <source>
        <dbReference type="ARBA" id="ARBA00022676"/>
    </source>
</evidence>
<dbReference type="GO" id="GO:0051539">
    <property type="term" value="F:4 iron, 4 sulfur cluster binding"/>
    <property type="evidence" value="ECO:0007669"/>
    <property type="project" value="UniProtKB-KW"/>
</dbReference>
<evidence type="ECO:0000256" key="11">
    <source>
        <dbReference type="PIRSR" id="PIRSR000485-3"/>
    </source>
</evidence>
<evidence type="ECO:0000313" key="14">
    <source>
        <dbReference type="Proteomes" id="UP001228113"/>
    </source>
</evidence>
<feature type="binding site" evidence="7 11">
    <location>
        <position position="387"/>
    </location>
    <ligand>
        <name>[4Fe-4S] cluster</name>
        <dbReference type="ChEBI" id="CHEBI:49883"/>
    </ligand>
</feature>
<feature type="binding site" evidence="7 11">
    <location>
        <position position="439"/>
    </location>
    <ligand>
        <name>[4Fe-4S] cluster</name>
        <dbReference type="ChEBI" id="CHEBI:49883"/>
    </ligand>
</feature>
<evidence type="ECO:0000256" key="10">
    <source>
        <dbReference type="PIRSR" id="PIRSR000485-2"/>
    </source>
</evidence>
<dbReference type="AlphaFoldDB" id="A0AA48GQP6"/>
<comment type="cofactor">
    <cofactor evidence="7 11">
        <name>[4Fe-4S] cluster</name>
        <dbReference type="ChEBI" id="CHEBI:49883"/>
    </cofactor>
    <text evidence="7 11">Binds 1 [4Fe-4S] cluster per subunit.</text>
</comment>
<dbReference type="RefSeq" id="WP_316410311.1">
    <property type="nucleotide sequence ID" value="NZ_AP027081.1"/>
</dbReference>
<dbReference type="SUPFAM" id="SSF53271">
    <property type="entry name" value="PRTase-like"/>
    <property type="match status" value="1"/>
</dbReference>
<evidence type="ECO:0000256" key="6">
    <source>
        <dbReference type="ARBA" id="ARBA00022962"/>
    </source>
</evidence>
<feature type="domain" description="Glutamine amidotransferase type-2" evidence="12">
    <location>
        <begin position="7"/>
        <end position="225"/>
    </location>
</feature>
<dbReference type="Proteomes" id="UP001228113">
    <property type="component" value="Chromosome"/>
</dbReference>
<feature type="binding site" evidence="7 11">
    <location>
        <position position="241"/>
    </location>
    <ligand>
        <name>[4Fe-4S] cluster</name>
        <dbReference type="ChEBI" id="CHEBI:49883"/>
    </ligand>
</feature>
<keyword evidence="4 7" id="KW-0808">Transferase</keyword>
<dbReference type="Pfam" id="PF00156">
    <property type="entry name" value="Pribosyltran"/>
    <property type="match status" value="1"/>
</dbReference>
<evidence type="ECO:0000256" key="4">
    <source>
        <dbReference type="ARBA" id="ARBA00022679"/>
    </source>
</evidence>
<keyword evidence="6 7" id="KW-0315">Glutamine amidotransferase</keyword>
<dbReference type="Gene3D" id="3.40.50.2020">
    <property type="match status" value="1"/>
</dbReference>
<keyword evidence="3 7" id="KW-0328">Glycosyltransferase</keyword>
<dbReference type="InterPro" id="IPR035584">
    <property type="entry name" value="PurF_N"/>
</dbReference>
<dbReference type="Pfam" id="PF13522">
    <property type="entry name" value="GATase_6"/>
    <property type="match status" value="1"/>
</dbReference>
<evidence type="ECO:0000256" key="2">
    <source>
        <dbReference type="ARBA" id="ARBA00010138"/>
    </source>
</evidence>
<dbReference type="EMBL" id="AP027081">
    <property type="protein sequence ID" value="BDU77501.1"/>
    <property type="molecule type" value="Genomic_DNA"/>
</dbReference>
<gene>
    <name evidence="7 13" type="primary">purF</name>
    <name evidence="13" type="ORF">METESE_24590</name>
</gene>
<keyword evidence="7 11" id="KW-0408">Iron</keyword>
<evidence type="ECO:0000256" key="8">
    <source>
        <dbReference type="PIRNR" id="PIRNR000485"/>
    </source>
</evidence>
<feature type="binding site" evidence="7 10">
    <location>
        <position position="351"/>
    </location>
    <ligand>
        <name>Mg(2+)</name>
        <dbReference type="ChEBI" id="CHEBI:18420"/>
    </ligand>
</feature>
<dbReference type="Gene3D" id="3.60.20.10">
    <property type="entry name" value="Glutamine Phosphoribosylpyrophosphate, subunit 1, domain 1"/>
    <property type="match status" value="1"/>
</dbReference>
<dbReference type="PIRSF" id="PIRSF000485">
    <property type="entry name" value="Amd_phspho_trans"/>
    <property type="match status" value="1"/>
</dbReference>
<dbReference type="CDD" id="cd00715">
    <property type="entry name" value="GPATase_N"/>
    <property type="match status" value="1"/>
</dbReference>
<dbReference type="InterPro" id="IPR000836">
    <property type="entry name" value="PRTase_dom"/>
</dbReference>
<keyword evidence="14" id="KW-1185">Reference proteome</keyword>
<feature type="active site" description="Nucleophile" evidence="7 9">
    <location>
        <position position="7"/>
    </location>
</feature>
<dbReference type="InterPro" id="IPR029057">
    <property type="entry name" value="PRTase-like"/>
</dbReference>
<comment type="pathway">
    <text evidence="1 7 8">Purine metabolism; IMP biosynthesis via de novo pathway; N(1)-(5-phospho-D-ribosyl)glycinamide from 5-phospho-alpha-D-ribose 1-diphosphate: step 1/2.</text>
</comment>
<dbReference type="InterPro" id="IPR017932">
    <property type="entry name" value="GATase_2_dom"/>
</dbReference>
<feature type="binding site" evidence="7 10">
    <location>
        <position position="288"/>
    </location>
    <ligand>
        <name>Mg(2+)</name>
        <dbReference type="ChEBI" id="CHEBI:18420"/>
    </ligand>
</feature>
<comment type="function">
    <text evidence="7">Catalyzes the formation of phosphoribosylamine from phosphoribosylpyrophosphate (PRPP) and glutamine.</text>
</comment>
<dbReference type="GO" id="GO:0006189">
    <property type="term" value="P:'de novo' IMP biosynthetic process"/>
    <property type="evidence" value="ECO:0007669"/>
    <property type="project" value="UniProtKB-UniRule"/>
</dbReference>
<comment type="catalytic activity">
    <reaction evidence="7 8">
        <text>5-phospho-beta-D-ribosylamine + L-glutamate + diphosphate = 5-phospho-alpha-D-ribose 1-diphosphate + L-glutamine + H2O</text>
        <dbReference type="Rhea" id="RHEA:14905"/>
        <dbReference type="ChEBI" id="CHEBI:15377"/>
        <dbReference type="ChEBI" id="CHEBI:29985"/>
        <dbReference type="ChEBI" id="CHEBI:33019"/>
        <dbReference type="ChEBI" id="CHEBI:58017"/>
        <dbReference type="ChEBI" id="CHEBI:58359"/>
        <dbReference type="ChEBI" id="CHEBI:58681"/>
        <dbReference type="EC" id="2.4.2.14"/>
    </reaction>
</comment>
<dbReference type="GO" id="GO:0009113">
    <property type="term" value="P:purine nucleobase biosynthetic process"/>
    <property type="evidence" value="ECO:0007669"/>
    <property type="project" value="UniProtKB-UniRule"/>
</dbReference>
<evidence type="ECO:0000256" key="9">
    <source>
        <dbReference type="PIRSR" id="PIRSR000485-1"/>
    </source>
</evidence>
<dbReference type="GO" id="GO:0004044">
    <property type="term" value="F:amidophosphoribosyltransferase activity"/>
    <property type="evidence" value="ECO:0007669"/>
    <property type="project" value="UniProtKB-UniRule"/>
</dbReference>